<comment type="caution">
    <text evidence="1">The sequence shown here is derived from an EMBL/GenBank/DDBJ whole genome shotgun (WGS) entry which is preliminary data.</text>
</comment>
<accession>A0ABS1EX18</accession>
<proteinExistence type="predicted"/>
<gene>
    <name evidence="1" type="ORF">JHL18_24800</name>
</gene>
<dbReference type="EMBL" id="JAENHN010000066">
    <property type="protein sequence ID" value="MBK1813843.1"/>
    <property type="molecule type" value="Genomic_DNA"/>
</dbReference>
<dbReference type="Proteomes" id="UP000596739">
    <property type="component" value="Unassembled WGS sequence"/>
</dbReference>
<sequence>MRNIGKAKVLIIPIILCILGVVEFYKIQKENVEANDYSKYYLTYKENLKEEKYSEAKESLSAANAVRSIELYDKKLEECDKLQKSLDLYNQGTYYFNAEQYIEAYTAFNQVYNNDTERYALAQEKLKQCKKLAYEKTIKDSKYEENEKSYAIAAIITHDYLYFIGNDNTIRELNEKYKSLRDGTAEKK</sequence>
<dbReference type="RefSeq" id="WP_200274352.1">
    <property type="nucleotide sequence ID" value="NZ_JAENHN010000066.1"/>
</dbReference>
<evidence type="ECO:0000313" key="2">
    <source>
        <dbReference type="Proteomes" id="UP000596739"/>
    </source>
</evidence>
<name>A0ABS1EX18_9CLOT</name>
<organism evidence="1 2">
    <name type="scientific">Clostridium yunnanense</name>
    <dbReference type="NCBI Taxonomy" id="2800325"/>
    <lineage>
        <taxon>Bacteria</taxon>
        <taxon>Bacillati</taxon>
        <taxon>Bacillota</taxon>
        <taxon>Clostridia</taxon>
        <taxon>Eubacteriales</taxon>
        <taxon>Clostridiaceae</taxon>
        <taxon>Clostridium</taxon>
    </lineage>
</organism>
<reference evidence="2" key="1">
    <citation type="submission" date="2021-01" db="EMBL/GenBank/DDBJ databases">
        <title>Genome public.</title>
        <authorList>
            <person name="Liu C."/>
            <person name="Sun Q."/>
        </authorList>
    </citation>
    <scope>NUCLEOTIDE SEQUENCE [LARGE SCALE GENOMIC DNA]</scope>
    <source>
        <strain evidence="2">YIM B02505</strain>
    </source>
</reference>
<protein>
    <submittedName>
        <fullName evidence="1">Uncharacterized protein</fullName>
    </submittedName>
</protein>
<evidence type="ECO:0000313" key="1">
    <source>
        <dbReference type="EMBL" id="MBK1813843.1"/>
    </source>
</evidence>
<keyword evidence="2" id="KW-1185">Reference proteome</keyword>